<sequence>MSALSPVLIALMKGITTREEEPEIWQALLDLQARAREYVAVLGLELMLDEVEGYAYLRQRVAAEGEPELPRLVARRQLSYPVSLMLALLRKKLAEFDAGSGEARLILSAEQISDMMRLFLAETGNEARLMDRIDTDIRKIVEMGFLRKLRGNDDRYEVRRILKSYVDAQWLAQFEQRLSEYKQHITGEVRDEAV</sequence>
<dbReference type="InterPro" id="IPR025449">
    <property type="entry name" value="JetB"/>
</dbReference>
<evidence type="ECO:0000313" key="1">
    <source>
        <dbReference type="EMBL" id="ABJ82047.1"/>
    </source>
</evidence>
<dbReference type="STRING" id="234267.Acid_1049"/>
<dbReference type="eggNOG" id="ENOG5031GHU">
    <property type="taxonomic scope" value="Bacteria"/>
</dbReference>
<dbReference type="HOGENOM" id="CLU_114545_1_0_0"/>
<dbReference type="OrthoDB" id="369102at2"/>
<evidence type="ECO:0008006" key="2">
    <source>
        <dbReference type="Google" id="ProtNLM"/>
    </source>
</evidence>
<dbReference type="EMBL" id="CP000473">
    <property type="protein sequence ID" value="ABJ82047.1"/>
    <property type="molecule type" value="Genomic_DNA"/>
</dbReference>
<gene>
    <name evidence="1" type="ordered locus">Acid_1049</name>
</gene>
<dbReference type="InParanoid" id="Q02A79"/>
<reference evidence="1" key="1">
    <citation type="submission" date="2006-10" db="EMBL/GenBank/DDBJ databases">
        <title>Complete sequence of Solibacter usitatus Ellin6076.</title>
        <authorList>
            <consortium name="US DOE Joint Genome Institute"/>
            <person name="Copeland A."/>
            <person name="Lucas S."/>
            <person name="Lapidus A."/>
            <person name="Barry K."/>
            <person name="Detter J.C."/>
            <person name="Glavina del Rio T."/>
            <person name="Hammon N."/>
            <person name="Israni S."/>
            <person name="Dalin E."/>
            <person name="Tice H."/>
            <person name="Pitluck S."/>
            <person name="Thompson L.S."/>
            <person name="Brettin T."/>
            <person name="Bruce D."/>
            <person name="Han C."/>
            <person name="Tapia R."/>
            <person name="Gilna P."/>
            <person name="Schmutz J."/>
            <person name="Larimer F."/>
            <person name="Land M."/>
            <person name="Hauser L."/>
            <person name="Kyrpides N."/>
            <person name="Mikhailova N."/>
            <person name="Janssen P.H."/>
            <person name="Kuske C.R."/>
            <person name="Richardson P."/>
        </authorList>
    </citation>
    <scope>NUCLEOTIDE SEQUENCE</scope>
    <source>
        <strain evidence="1">Ellin6076</strain>
    </source>
</reference>
<accession>Q02A79</accession>
<dbReference type="Pfam" id="PF13835">
    <property type="entry name" value="DUF4194"/>
    <property type="match status" value="1"/>
</dbReference>
<organism evidence="1">
    <name type="scientific">Solibacter usitatus (strain Ellin6076)</name>
    <dbReference type="NCBI Taxonomy" id="234267"/>
    <lineage>
        <taxon>Bacteria</taxon>
        <taxon>Pseudomonadati</taxon>
        <taxon>Acidobacteriota</taxon>
        <taxon>Terriglobia</taxon>
        <taxon>Bryobacterales</taxon>
        <taxon>Solibacteraceae</taxon>
        <taxon>Candidatus Solibacter</taxon>
    </lineage>
</organism>
<protein>
    <recommendedName>
        <fullName evidence="2">Cytoplasmic protein</fullName>
    </recommendedName>
</protein>
<name>Q02A79_SOLUE</name>
<proteinExistence type="predicted"/>
<dbReference type="AlphaFoldDB" id="Q02A79"/>
<dbReference type="KEGG" id="sus:Acid_1049"/>